<dbReference type="InterPro" id="IPR004013">
    <property type="entry name" value="PHP_dom"/>
</dbReference>
<dbReference type="GO" id="GO:0035312">
    <property type="term" value="F:5'-3' DNA exonuclease activity"/>
    <property type="evidence" value="ECO:0007669"/>
    <property type="project" value="TreeGrafter"/>
</dbReference>
<evidence type="ECO:0000313" key="2">
    <source>
        <dbReference type="EMBL" id="MBB6071990.1"/>
    </source>
</evidence>
<dbReference type="SMART" id="SM00481">
    <property type="entry name" value="POLIIIAc"/>
    <property type="match status" value="1"/>
</dbReference>
<dbReference type="CDD" id="cd07438">
    <property type="entry name" value="PHP_HisPPase_AMP"/>
    <property type="match status" value="1"/>
</dbReference>
<reference evidence="2 3" key="1">
    <citation type="submission" date="2020-08" db="EMBL/GenBank/DDBJ databases">
        <title>Genomic Encyclopedia of Type Strains, Phase IV (KMG-IV): sequencing the most valuable type-strain genomes for metagenomic binning, comparative biology and taxonomic classification.</title>
        <authorList>
            <person name="Goeker M."/>
        </authorList>
    </citation>
    <scope>NUCLEOTIDE SEQUENCE [LARGE SCALE GENOMIC DNA]</scope>
    <source>
        <strain evidence="2 3">DSM 29007</strain>
    </source>
</reference>
<evidence type="ECO:0000259" key="1">
    <source>
        <dbReference type="SMART" id="SM00481"/>
    </source>
</evidence>
<dbReference type="Proteomes" id="UP000582837">
    <property type="component" value="Unassembled WGS sequence"/>
</dbReference>
<dbReference type="Gene3D" id="1.10.150.650">
    <property type="match status" value="1"/>
</dbReference>
<dbReference type="PANTHER" id="PTHR42924:SF3">
    <property type="entry name" value="POLYMERASE_HISTIDINOL PHOSPHATASE N-TERMINAL DOMAIN-CONTAINING PROTEIN"/>
    <property type="match status" value="1"/>
</dbReference>
<keyword evidence="3" id="KW-1185">Reference proteome</keyword>
<dbReference type="PANTHER" id="PTHR42924">
    <property type="entry name" value="EXONUCLEASE"/>
    <property type="match status" value="1"/>
</dbReference>
<dbReference type="EMBL" id="JACHIA010000012">
    <property type="protein sequence ID" value="MBB6071990.1"/>
    <property type="molecule type" value="Genomic_DNA"/>
</dbReference>
<accession>A0A841H1V6</accession>
<dbReference type="GO" id="GO:0004534">
    <property type="term" value="F:5'-3' RNA exonuclease activity"/>
    <property type="evidence" value="ECO:0007669"/>
    <property type="project" value="TreeGrafter"/>
</dbReference>
<dbReference type="InterPro" id="IPR052018">
    <property type="entry name" value="PHP_domain"/>
</dbReference>
<feature type="domain" description="Polymerase/histidinol phosphatase N-terminal" evidence="1">
    <location>
        <begin position="4"/>
        <end position="69"/>
    </location>
</feature>
<dbReference type="InterPro" id="IPR003141">
    <property type="entry name" value="Pol/His_phosphatase_N"/>
</dbReference>
<dbReference type="Pfam" id="PF02811">
    <property type="entry name" value="PHP"/>
    <property type="match status" value="1"/>
</dbReference>
<dbReference type="SUPFAM" id="SSF89550">
    <property type="entry name" value="PHP domain-like"/>
    <property type="match status" value="1"/>
</dbReference>
<comment type="caution">
    <text evidence="2">The sequence shown here is derived from an EMBL/GenBank/DDBJ whole genome shotgun (WGS) entry which is preliminary data.</text>
</comment>
<dbReference type="AlphaFoldDB" id="A0A841H1V6"/>
<proteinExistence type="predicted"/>
<protein>
    <recommendedName>
        <fullName evidence="1">Polymerase/histidinol phosphatase N-terminal domain-containing protein</fullName>
    </recommendedName>
</protein>
<gene>
    <name evidence="2" type="ORF">HNQ61_003651</name>
</gene>
<sequence>MKRVDLHLHTRASDGELSPADLVRTAADARLDIIAITDHDTIGGVAEALAAAAGGPVRVIAGVEVSSRHGEDEIHVLGYHVAPDAASLLAHEAGALGRRQERAREMVRKLQSMGIAVEYEDVLRAAGTDARAIGRPHVARAMVAAGQVRSVGEAFDRFLGDAGSAFVPTELPSVRSAIEMIRDAGGVAVWAHPDPRQFDAAIRDFAEWGLSGVECFRPTTNPSDAKHFRSVARELGLWPSGGSDWHGPYRSRLGDFFIPVEDVQEVVDAGGTG</sequence>
<organism evidence="2 3">
    <name type="scientific">Longimicrobium terrae</name>
    <dbReference type="NCBI Taxonomy" id="1639882"/>
    <lineage>
        <taxon>Bacteria</taxon>
        <taxon>Pseudomonadati</taxon>
        <taxon>Gemmatimonadota</taxon>
        <taxon>Longimicrobiia</taxon>
        <taxon>Longimicrobiales</taxon>
        <taxon>Longimicrobiaceae</taxon>
        <taxon>Longimicrobium</taxon>
    </lineage>
</organism>
<name>A0A841H1V6_9BACT</name>
<dbReference type="Gene3D" id="3.20.20.140">
    <property type="entry name" value="Metal-dependent hydrolases"/>
    <property type="match status" value="1"/>
</dbReference>
<evidence type="ECO:0000313" key="3">
    <source>
        <dbReference type="Proteomes" id="UP000582837"/>
    </source>
</evidence>
<dbReference type="InterPro" id="IPR016195">
    <property type="entry name" value="Pol/histidinol_Pase-like"/>
</dbReference>
<dbReference type="RefSeq" id="WP_170034850.1">
    <property type="nucleotide sequence ID" value="NZ_JABDTL010000001.1"/>
</dbReference>